<feature type="transmembrane region" description="Helical" evidence="7">
    <location>
        <begin position="57"/>
        <end position="74"/>
    </location>
</feature>
<dbReference type="InterPro" id="IPR010645">
    <property type="entry name" value="MFS_4"/>
</dbReference>
<protein>
    <submittedName>
        <fullName evidence="8">Uncharacterized protein</fullName>
    </submittedName>
</protein>
<dbReference type="InterPro" id="IPR051788">
    <property type="entry name" value="MFS_Transporter"/>
</dbReference>
<gene>
    <name evidence="8" type="ORF">SDC9_127286</name>
</gene>
<dbReference type="PANTHER" id="PTHR23514">
    <property type="entry name" value="BYPASS OF STOP CODON PROTEIN 6"/>
    <property type="match status" value="1"/>
</dbReference>
<reference evidence="8" key="1">
    <citation type="submission" date="2019-08" db="EMBL/GenBank/DDBJ databases">
        <authorList>
            <person name="Kucharzyk K."/>
            <person name="Murdoch R.W."/>
            <person name="Higgins S."/>
            <person name="Loffler F."/>
        </authorList>
    </citation>
    <scope>NUCLEOTIDE SEQUENCE</scope>
</reference>
<evidence type="ECO:0000256" key="1">
    <source>
        <dbReference type="ARBA" id="ARBA00004127"/>
    </source>
</evidence>
<dbReference type="Gene3D" id="1.20.1250.20">
    <property type="entry name" value="MFS general substrate transporter like domains"/>
    <property type="match status" value="1"/>
</dbReference>
<dbReference type="GO" id="GO:0012505">
    <property type="term" value="C:endomembrane system"/>
    <property type="evidence" value="ECO:0007669"/>
    <property type="project" value="UniProtKB-SubCell"/>
</dbReference>
<organism evidence="8">
    <name type="scientific">bioreactor metagenome</name>
    <dbReference type="NCBI Taxonomy" id="1076179"/>
    <lineage>
        <taxon>unclassified sequences</taxon>
        <taxon>metagenomes</taxon>
        <taxon>ecological metagenomes</taxon>
    </lineage>
</organism>
<dbReference type="EMBL" id="VSSQ01029917">
    <property type="protein sequence ID" value="MPM80239.1"/>
    <property type="molecule type" value="Genomic_DNA"/>
</dbReference>
<comment type="similarity">
    <text evidence="2">Belongs to the major facilitator superfamily.</text>
</comment>
<dbReference type="InterPro" id="IPR036259">
    <property type="entry name" value="MFS_trans_sf"/>
</dbReference>
<evidence type="ECO:0000256" key="6">
    <source>
        <dbReference type="ARBA" id="ARBA00023136"/>
    </source>
</evidence>
<dbReference type="AlphaFoldDB" id="A0A645CTL7"/>
<evidence type="ECO:0000256" key="3">
    <source>
        <dbReference type="ARBA" id="ARBA00022448"/>
    </source>
</evidence>
<dbReference type="PANTHER" id="PTHR23514:SF3">
    <property type="entry name" value="BYPASS OF STOP CODON PROTEIN 6"/>
    <property type="match status" value="1"/>
</dbReference>
<evidence type="ECO:0000256" key="7">
    <source>
        <dbReference type="SAM" id="Phobius"/>
    </source>
</evidence>
<feature type="transmembrane region" description="Helical" evidence="7">
    <location>
        <begin position="27"/>
        <end position="45"/>
    </location>
</feature>
<feature type="transmembrane region" description="Helical" evidence="7">
    <location>
        <begin position="115"/>
        <end position="135"/>
    </location>
</feature>
<keyword evidence="3" id="KW-0813">Transport</keyword>
<proteinExistence type="inferred from homology"/>
<name>A0A645CTL7_9ZZZZ</name>
<keyword evidence="6 7" id="KW-0472">Membrane</keyword>
<keyword evidence="5 7" id="KW-1133">Transmembrane helix</keyword>
<dbReference type="Pfam" id="PF06779">
    <property type="entry name" value="MFS_4"/>
    <property type="match status" value="1"/>
</dbReference>
<dbReference type="GO" id="GO:0016020">
    <property type="term" value="C:membrane"/>
    <property type="evidence" value="ECO:0007669"/>
    <property type="project" value="TreeGrafter"/>
</dbReference>
<comment type="subcellular location">
    <subcellularLocation>
        <location evidence="1">Endomembrane system</location>
        <topology evidence="1">Multi-pass membrane protein</topology>
    </subcellularLocation>
</comment>
<feature type="transmembrane region" description="Helical" evidence="7">
    <location>
        <begin position="141"/>
        <end position="159"/>
    </location>
</feature>
<sequence>MLLYVGMENGFGYVVEAYFFNSFRSSWGAYAVSLYWSAMALSRLLSSTVSSNLYVQLKIRFTAITLVYIVLALSTSPVLSLILCALIGFSFGPIWSFIMALAIRNYPEKTASVTGLISSGCGLGGVLFPILMQLVPLGKGFVLLAAAALAAGVCIVFAARQDRAMLYIAKN</sequence>
<evidence type="ECO:0000256" key="2">
    <source>
        <dbReference type="ARBA" id="ARBA00008335"/>
    </source>
</evidence>
<accession>A0A645CTL7</accession>
<evidence type="ECO:0000313" key="8">
    <source>
        <dbReference type="EMBL" id="MPM80239.1"/>
    </source>
</evidence>
<evidence type="ECO:0000256" key="5">
    <source>
        <dbReference type="ARBA" id="ARBA00022989"/>
    </source>
</evidence>
<feature type="transmembrane region" description="Helical" evidence="7">
    <location>
        <begin position="80"/>
        <end position="103"/>
    </location>
</feature>
<keyword evidence="4 7" id="KW-0812">Transmembrane</keyword>
<dbReference type="SUPFAM" id="SSF103473">
    <property type="entry name" value="MFS general substrate transporter"/>
    <property type="match status" value="1"/>
</dbReference>
<comment type="caution">
    <text evidence="8">The sequence shown here is derived from an EMBL/GenBank/DDBJ whole genome shotgun (WGS) entry which is preliminary data.</text>
</comment>
<evidence type="ECO:0000256" key="4">
    <source>
        <dbReference type="ARBA" id="ARBA00022692"/>
    </source>
</evidence>